<dbReference type="PANTHER" id="PTHR38248:SF2">
    <property type="entry name" value="FUNK1 11"/>
    <property type="match status" value="1"/>
</dbReference>
<comment type="caution">
    <text evidence="3">The sequence shown here is derived from an EMBL/GenBank/DDBJ whole genome shotgun (WGS) entry which is preliminary data.</text>
</comment>
<feature type="domain" description="Fungal-type protein kinase" evidence="2">
    <location>
        <begin position="322"/>
        <end position="722"/>
    </location>
</feature>
<accession>A0A162X0E3</accession>
<dbReference type="InterPro" id="IPR040976">
    <property type="entry name" value="Pkinase_fungal"/>
</dbReference>
<keyword evidence="4" id="KW-1185">Reference proteome</keyword>
<dbReference type="SUPFAM" id="SSF56112">
    <property type="entry name" value="Protein kinase-like (PK-like)"/>
    <property type="match status" value="1"/>
</dbReference>
<dbReference type="AlphaFoldDB" id="A0A162X0E3"/>
<sequence>MTQASASVTMAKRQKVLMPTIEGYSSNWDRTRLSEEIRHRTETEEDEKLFSCLEWLRSYITTCFTNTTPRTPATKQLPVSSEEVAGKHIALQAAWKISVLRPGHVQNLSLALISALQIHPAARLLPSKTGGKHLFSNLSKLNSAISSDDFDLERVRPLWNAVLKNESDDIIWSQAETAVTESTPPPRPVSSFQQTPLSINTGSFANSTEHRKHVDGVLKEELGQLYVGVPGYFKAFFGDVPGLESAAQAVLDKCQEGESPLYQEESGWQGWPEGAREGEVLSWFAPLTEQLLDFAEEHRPGPRIRRRTVARPHQPLQGSTADRKLDISFSRILVPGELKSNALADKASKAWLNLGRYAREVLAAQDSRRFVLGFTLCGSLMRLWSFNRLGGIASEQFDINEDGLQFVSAVLGFLWIGEEQLGFDPTIITAGDKRYIEIERDDGKERLVINKMIKRVACVAGRATTCWRVHRADKPSTSLVVKDSWQYPEREEEGEMLREATEKDVVNVARYFHHETVRVGGQDDNIRTNVRRGLDITKAENYTIKKPMPPPSTTGRRASRKDRSSSLAGRKRSSSYTDAPLPHSKRTCSSSPTKPAIANRIHRRVIVRDYGKPIYKSSSRTSLLAALEGCIEGYESLHTQAGMLQRDISPNNLLVNEEDNSSWPAFLIDLDLAIKEQREQASGARGKTGTRAFMAIGVLFDDEQHLFMHDLESFFWVLFWICIHYDGQQERIVPRFDKWNYLDAEELADSKKGVVVDERDFLKTAQTNFTPYYQSLISCVNKLRRKVFPNGERWRDPSPQLYLDMKGILRAARNELEELEG</sequence>
<proteinExistence type="predicted"/>
<protein>
    <submittedName>
        <fullName evidence="3">ATP binding</fullName>
    </submittedName>
</protein>
<dbReference type="PANTHER" id="PTHR38248">
    <property type="entry name" value="FUNK1 6"/>
    <property type="match status" value="1"/>
</dbReference>
<dbReference type="Pfam" id="PF17667">
    <property type="entry name" value="Pkinase_fungal"/>
    <property type="match status" value="1"/>
</dbReference>
<organism evidence="3 4">
    <name type="scientific">Didymella rabiei</name>
    <name type="common">Chickpea ascochyta blight fungus</name>
    <name type="synonym">Mycosphaerella rabiei</name>
    <dbReference type="NCBI Taxonomy" id="5454"/>
    <lineage>
        <taxon>Eukaryota</taxon>
        <taxon>Fungi</taxon>
        <taxon>Dikarya</taxon>
        <taxon>Ascomycota</taxon>
        <taxon>Pezizomycotina</taxon>
        <taxon>Dothideomycetes</taxon>
        <taxon>Pleosporomycetidae</taxon>
        <taxon>Pleosporales</taxon>
        <taxon>Pleosporineae</taxon>
        <taxon>Didymellaceae</taxon>
        <taxon>Ascochyta</taxon>
    </lineage>
</organism>
<dbReference type="STRING" id="5454.A0A162X0E3"/>
<dbReference type="Proteomes" id="UP000076837">
    <property type="component" value="Unassembled WGS sequence"/>
</dbReference>
<evidence type="ECO:0000313" key="4">
    <source>
        <dbReference type="Proteomes" id="UP000076837"/>
    </source>
</evidence>
<feature type="region of interest" description="Disordered" evidence="1">
    <location>
        <begin position="538"/>
        <end position="595"/>
    </location>
</feature>
<dbReference type="EMBL" id="JYNV01000296">
    <property type="protein sequence ID" value="KZM19294.1"/>
    <property type="molecule type" value="Genomic_DNA"/>
</dbReference>
<evidence type="ECO:0000313" key="3">
    <source>
        <dbReference type="EMBL" id="KZM19294.1"/>
    </source>
</evidence>
<evidence type="ECO:0000259" key="2">
    <source>
        <dbReference type="Pfam" id="PF17667"/>
    </source>
</evidence>
<dbReference type="Gene3D" id="1.10.510.10">
    <property type="entry name" value="Transferase(Phosphotransferase) domain 1"/>
    <property type="match status" value="1"/>
</dbReference>
<gene>
    <name evidence="3" type="ORF">ST47_g9576</name>
</gene>
<reference evidence="3 4" key="1">
    <citation type="journal article" date="2016" name="Sci. Rep.">
        <title>Draft genome sequencing and secretome analysis of fungal phytopathogen Ascochyta rabiei provides insight into the necrotrophic effector repertoire.</title>
        <authorList>
            <person name="Verma S."/>
            <person name="Gazara R.K."/>
            <person name="Nizam S."/>
            <person name="Parween S."/>
            <person name="Chattopadhyay D."/>
            <person name="Verma P.K."/>
        </authorList>
    </citation>
    <scope>NUCLEOTIDE SEQUENCE [LARGE SCALE GENOMIC DNA]</scope>
    <source>
        <strain evidence="3 4">ArDII</strain>
    </source>
</reference>
<evidence type="ECO:0000256" key="1">
    <source>
        <dbReference type="SAM" id="MobiDB-lite"/>
    </source>
</evidence>
<name>A0A162X0E3_DIDRA</name>
<dbReference type="InterPro" id="IPR011009">
    <property type="entry name" value="Kinase-like_dom_sf"/>
</dbReference>